<dbReference type="Gene3D" id="3.90.550.10">
    <property type="entry name" value="Spore Coat Polysaccharide Biosynthesis Protein SpsA, Chain A"/>
    <property type="match status" value="1"/>
</dbReference>
<keyword evidence="6" id="KW-1185">Reference proteome</keyword>
<evidence type="ECO:0000313" key="6">
    <source>
        <dbReference type="Proteomes" id="UP001151287"/>
    </source>
</evidence>
<comment type="subcellular location">
    <subcellularLocation>
        <location evidence="4">Golgi apparatus membrane</location>
        <topology evidence="4">Single-pass type II membrane protein</topology>
    </subcellularLocation>
</comment>
<dbReference type="InterPro" id="IPR002495">
    <property type="entry name" value="Glyco_trans_8"/>
</dbReference>
<evidence type="ECO:0000256" key="3">
    <source>
        <dbReference type="ARBA" id="ARBA00022676"/>
    </source>
</evidence>
<dbReference type="SUPFAM" id="SSF53448">
    <property type="entry name" value="Nucleotide-diphospho-sugar transferases"/>
    <property type="match status" value="1"/>
</dbReference>
<dbReference type="GO" id="GO:0071555">
    <property type="term" value="P:cell wall organization"/>
    <property type="evidence" value="ECO:0007669"/>
    <property type="project" value="UniProtKB-KW"/>
</dbReference>
<dbReference type="InterPro" id="IPR029044">
    <property type="entry name" value="Nucleotide-diphossugar_trans"/>
</dbReference>
<dbReference type="EC" id="2.4.1.-" evidence="4"/>
<accession>A0A9Q0CS36</accession>
<dbReference type="OrthoDB" id="411524at2759"/>
<sequence length="607" mass="69842">MKASAPPQARRRRGPSLVVLALVVCSLLVPVAFVFFFSAGYGSFADERPQEDFDLHLPHWSNRDKDQDVPHLVHEIKELPVPTIPTIPEVSTQTTKQDDFSAVPKQTIVPPKPLPSPNVTSGNTDGAIRLSEENKQACQIEFGSYCLWSFERLEYMKDAIVKRLKDQLFVARSYFPSIAKIQGKEALARELKQCIQDHEKVLSESIVDGDLPSFIAKKMERMEQTIAQAKASPVDCNNVIRKLSQILGLTEDEAHFHRKQSAFLYHLGVYTMPKSFHCLTMRLTVEYFKRTPSDPDGFYLEKFNVPKYRHYVLFSKHVLAASVTINSTVMSSEVTGNMVFHVVTDKLNYFGMKLWFSRHSFKEAAIHVINYEEVITQSFLKNIPSELFLPEEFRVSIHDPEMPPTKSRMEYMSVFSHSHFLLPEIFTSLKKVVLLDDDMVVQRDLSFLWDLDMGEKVNGAVRFCGVKSGHLRKYLGDNIYEAKSCAWMSGLNVIDLEKWREYKVTDKYLQLLEQFQGERPTSLQEAALPLSLLTFNNLVYPLDETLTVSELGYNFEIDTDTISNAAALHYNGLRKPWLDLGITAYRKYWWRFLTREEQYMNDCNLHP</sequence>
<keyword evidence="3 4" id="KW-0808">Transferase</keyword>
<dbReference type="Pfam" id="PF01501">
    <property type="entry name" value="Glyco_transf_8"/>
    <property type="match status" value="1"/>
</dbReference>
<keyword evidence="4" id="KW-0333">Golgi apparatus</keyword>
<dbReference type="Proteomes" id="UP001151287">
    <property type="component" value="Unassembled WGS sequence"/>
</dbReference>
<keyword evidence="4" id="KW-0961">Cell wall biogenesis/degradation</keyword>
<name>A0A9Q0CS36_9POAL</name>
<keyword evidence="3 4" id="KW-0328">Glycosyltransferase</keyword>
<proteinExistence type="inferred from homology"/>
<evidence type="ECO:0000256" key="1">
    <source>
        <dbReference type="ARBA" id="ARBA00004877"/>
    </source>
</evidence>
<comment type="pathway">
    <text evidence="1 4">Glycan metabolism; pectin biosynthesis.</text>
</comment>
<dbReference type="PANTHER" id="PTHR32116:SF12">
    <property type="entry name" value="GALACTURONOSYLTRANSFERASE 7-RELATED"/>
    <property type="match status" value="1"/>
</dbReference>
<dbReference type="PANTHER" id="PTHR32116">
    <property type="entry name" value="GALACTURONOSYLTRANSFERASE 4-RELATED"/>
    <property type="match status" value="1"/>
</dbReference>
<reference evidence="5" key="1">
    <citation type="journal article" date="2022" name="Cell">
        <title>Repeat-based holocentromeres influence genome architecture and karyotype evolution.</title>
        <authorList>
            <person name="Hofstatter P.G."/>
            <person name="Thangavel G."/>
            <person name="Lux T."/>
            <person name="Neumann P."/>
            <person name="Vondrak T."/>
            <person name="Novak P."/>
            <person name="Zhang M."/>
            <person name="Costa L."/>
            <person name="Castellani M."/>
            <person name="Scott A."/>
            <person name="Toegelov H."/>
            <person name="Fuchs J."/>
            <person name="Mata-Sucre Y."/>
            <person name="Dias Y."/>
            <person name="Vanzela A.L.L."/>
            <person name="Huettel B."/>
            <person name="Almeida C.C.S."/>
            <person name="Simkova H."/>
            <person name="Souza G."/>
            <person name="Pedrosa-Harand A."/>
            <person name="Macas J."/>
            <person name="Mayer K.F.X."/>
            <person name="Houben A."/>
            <person name="Marques A."/>
        </authorList>
    </citation>
    <scope>NUCLEOTIDE SEQUENCE</scope>
    <source>
        <strain evidence="5">RhyBre1mFocal</strain>
    </source>
</reference>
<dbReference type="EMBL" id="JAMQYH010000002">
    <property type="protein sequence ID" value="KAJ1699137.1"/>
    <property type="molecule type" value="Genomic_DNA"/>
</dbReference>
<evidence type="ECO:0000313" key="5">
    <source>
        <dbReference type="EMBL" id="KAJ1699137.1"/>
    </source>
</evidence>
<evidence type="ECO:0000256" key="2">
    <source>
        <dbReference type="ARBA" id="ARBA00006351"/>
    </source>
</evidence>
<dbReference type="AlphaFoldDB" id="A0A9Q0CS36"/>
<comment type="similarity">
    <text evidence="2 4">Belongs to the glycosyltransferase 8 family.</text>
</comment>
<dbReference type="InterPro" id="IPR029993">
    <property type="entry name" value="GAUT"/>
</dbReference>
<comment type="caution">
    <text evidence="5">The sequence shown here is derived from an EMBL/GenBank/DDBJ whole genome shotgun (WGS) entry which is preliminary data.</text>
</comment>
<gene>
    <name evidence="5" type="ORF">LUZ63_007649</name>
</gene>
<dbReference type="Pfam" id="PF25557">
    <property type="entry name" value="GAUT_1"/>
    <property type="match status" value="1"/>
</dbReference>
<dbReference type="GO" id="GO:0047262">
    <property type="term" value="F:polygalacturonate 4-alpha-galacturonosyltransferase activity"/>
    <property type="evidence" value="ECO:0007669"/>
    <property type="project" value="InterPro"/>
</dbReference>
<dbReference type="GO" id="GO:0000139">
    <property type="term" value="C:Golgi membrane"/>
    <property type="evidence" value="ECO:0007669"/>
    <property type="project" value="UniProtKB-SubCell"/>
</dbReference>
<evidence type="ECO:0000256" key="4">
    <source>
        <dbReference type="RuleBase" id="RU362027"/>
    </source>
</evidence>
<protein>
    <recommendedName>
        <fullName evidence="4">Hexosyltransferase</fullName>
        <ecNumber evidence="4">2.4.1.-</ecNumber>
    </recommendedName>
</protein>
<organism evidence="5 6">
    <name type="scientific">Rhynchospora breviuscula</name>
    <dbReference type="NCBI Taxonomy" id="2022672"/>
    <lineage>
        <taxon>Eukaryota</taxon>
        <taxon>Viridiplantae</taxon>
        <taxon>Streptophyta</taxon>
        <taxon>Embryophyta</taxon>
        <taxon>Tracheophyta</taxon>
        <taxon>Spermatophyta</taxon>
        <taxon>Magnoliopsida</taxon>
        <taxon>Liliopsida</taxon>
        <taxon>Poales</taxon>
        <taxon>Cyperaceae</taxon>
        <taxon>Cyperoideae</taxon>
        <taxon>Rhynchosporeae</taxon>
        <taxon>Rhynchospora</taxon>
    </lineage>
</organism>